<dbReference type="InterPro" id="IPR016419">
    <property type="entry name" value="Prepilin_Pept-dep_B_prd"/>
</dbReference>
<dbReference type="Proteomes" id="UP000614272">
    <property type="component" value="Unassembled WGS sequence"/>
</dbReference>
<proteinExistence type="predicted"/>
<accession>A0ABQ1RF80</accession>
<gene>
    <name evidence="2" type="ORF">GCM10011357_22080</name>
</gene>
<reference evidence="3" key="1">
    <citation type="journal article" date="2019" name="Int. J. Syst. Evol. Microbiol.">
        <title>The Global Catalogue of Microorganisms (GCM) 10K type strain sequencing project: providing services to taxonomists for standard genome sequencing and annotation.</title>
        <authorList>
            <consortium name="The Broad Institute Genomics Platform"/>
            <consortium name="The Broad Institute Genome Sequencing Center for Infectious Disease"/>
            <person name="Wu L."/>
            <person name="Ma J."/>
        </authorList>
    </citation>
    <scope>NUCLEOTIDE SEQUENCE [LARGE SCALE GENOMIC DNA]</scope>
    <source>
        <strain evidence="3">CGMCC 1.12923</strain>
    </source>
</reference>
<keyword evidence="1" id="KW-0812">Transmembrane</keyword>
<comment type="caution">
    <text evidence="2">The sequence shown here is derived from an EMBL/GenBank/DDBJ whole genome shotgun (WGS) entry which is preliminary data.</text>
</comment>
<keyword evidence="1" id="KW-1133">Transmembrane helix</keyword>
<keyword evidence="1" id="KW-0472">Membrane</keyword>
<protein>
    <recommendedName>
        <fullName evidence="4">Prepilin peptidase dependent protein B</fullName>
    </recommendedName>
</protein>
<dbReference type="EMBL" id="BMGJ01000008">
    <property type="protein sequence ID" value="GGD66406.1"/>
    <property type="molecule type" value="Genomic_DNA"/>
</dbReference>
<name>A0ABQ1RF80_9ALTE</name>
<evidence type="ECO:0000313" key="3">
    <source>
        <dbReference type="Proteomes" id="UP000614272"/>
    </source>
</evidence>
<evidence type="ECO:0008006" key="4">
    <source>
        <dbReference type="Google" id="ProtNLM"/>
    </source>
</evidence>
<evidence type="ECO:0000256" key="1">
    <source>
        <dbReference type="SAM" id="Phobius"/>
    </source>
</evidence>
<organism evidence="2 3">
    <name type="scientific">Lacimicrobium alkaliphilum</name>
    <dbReference type="NCBI Taxonomy" id="1526571"/>
    <lineage>
        <taxon>Bacteria</taxon>
        <taxon>Pseudomonadati</taxon>
        <taxon>Pseudomonadota</taxon>
        <taxon>Gammaproteobacteria</taxon>
        <taxon>Alteromonadales</taxon>
        <taxon>Alteromonadaceae</taxon>
        <taxon>Lacimicrobium</taxon>
    </lineage>
</organism>
<evidence type="ECO:0000313" key="2">
    <source>
        <dbReference type="EMBL" id="GGD66406.1"/>
    </source>
</evidence>
<dbReference type="PIRSF" id="PIRSF004525">
    <property type="entry name" value="Pilin_peptidase-dep_B_prd"/>
    <property type="match status" value="1"/>
</dbReference>
<sequence length="208" mass="23118">MLEKWRQRGGSLVELMISMLLGMASLSMLASVTGYSVGTNAKLIGQARLTEEMRAALFLISREVRRAGLNGDSVSRVQDPANKPSEFASSIVVGSYPGEMSDSCILFSYDMNLNGQVDKKNPNERLGFRLKDGAIEVRQAGASCDEPGWQDLTDSQMLEITSLSFSMVMTTSNQVTRYYVDIDLLGQLSSRPEFNRRYQQSVMVRAYD</sequence>
<keyword evidence="3" id="KW-1185">Reference proteome</keyword>
<feature type="transmembrane region" description="Helical" evidence="1">
    <location>
        <begin position="12"/>
        <end position="35"/>
    </location>
</feature>
<dbReference type="RefSeq" id="WP_099034873.1">
    <property type="nucleotide sequence ID" value="NZ_BMGJ01000008.1"/>
</dbReference>